<evidence type="ECO:0000259" key="4">
    <source>
        <dbReference type="PROSITE" id="PS50048"/>
    </source>
</evidence>
<proteinExistence type="predicted"/>
<feature type="compositionally biased region" description="Polar residues" evidence="3">
    <location>
        <begin position="710"/>
        <end position="730"/>
    </location>
</feature>
<feature type="region of interest" description="Disordered" evidence="3">
    <location>
        <begin position="652"/>
        <end position="674"/>
    </location>
</feature>
<dbReference type="PROSITE" id="PS00463">
    <property type="entry name" value="ZN2_CY6_FUNGAL_1"/>
    <property type="match status" value="1"/>
</dbReference>
<dbReference type="GO" id="GO:0003677">
    <property type="term" value="F:DNA binding"/>
    <property type="evidence" value="ECO:0007669"/>
    <property type="project" value="InterPro"/>
</dbReference>
<dbReference type="PANTHER" id="PTHR47256">
    <property type="entry name" value="ZN(II)2CYS6 TRANSCRIPTION FACTOR (EUROFUNG)-RELATED"/>
    <property type="match status" value="1"/>
</dbReference>
<feature type="compositionally biased region" description="Low complexity" evidence="3">
    <location>
        <begin position="114"/>
        <end position="145"/>
    </location>
</feature>
<dbReference type="InterPro" id="IPR053187">
    <property type="entry name" value="Notoamide_regulator"/>
</dbReference>
<feature type="region of interest" description="Disordered" evidence="3">
    <location>
        <begin position="710"/>
        <end position="764"/>
    </location>
</feature>
<dbReference type="STRING" id="177199.A0A420Y1Z5"/>
<keyword evidence="6" id="KW-1185">Reference proteome</keyword>
<dbReference type="SUPFAM" id="SSF57701">
    <property type="entry name" value="Zn2/Cys6 DNA-binding domain"/>
    <property type="match status" value="1"/>
</dbReference>
<keyword evidence="2" id="KW-0539">Nucleus</keyword>
<reference evidence="5 6" key="1">
    <citation type="submission" date="2018-08" db="EMBL/GenBank/DDBJ databases">
        <title>Draft genome of the lignicolous fungus Coniochaeta pulveracea.</title>
        <authorList>
            <person name="Borstlap C.J."/>
            <person name="De Witt R.N."/>
            <person name="Botha A."/>
            <person name="Volschenk H."/>
        </authorList>
    </citation>
    <scope>NUCLEOTIDE SEQUENCE [LARGE SCALE GENOMIC DNA]</scope>
    <source>
        <strain evidence="5 6">CAB683</strain>
    </source>
</reference>
<sequence>MENRPILPKPPSDSGNRGQAGPATGNFTLQKRKKAPSRSSCDACRARKSACDGQRPACSTCRSKGTVCAYKGRDKAITDESNTELVAKLKALPEEESFGLLRSLRAGHPPNTLSSRPSSSQQQQGPENQSGNQAAGSSSAASRSRPGPELAPKATGIEFELLTRYPIAYPTLLPFDLSTSVPDVAKVSDKQRMREEPYCDDRLRQVDIKKWTNVPIGNEMAGKIISFYLTVDHPMLGLFDADLFLHDLVSGDNNFCSPMLVNAVLAWASQAYGVVEPGVAKHKDAFFDEAVQRYENTKHRNTLTAVATTYLVSYHASCRGDHDLASRYLSEAISMGRSMGLYGASEQSSAKHWLDNHHDWIRAASHTAWGAYCAATLHSLRHQTPLVEAAPLLPIPSKLGAVLKRSKGDRYESYPTPEYMGQTFNRLCELLKIAHKILWTYYAGDETGDEGPNKPHRFHHGGKVTVEFAEQLYRELLDWSSSLPLELVRADGSPHRTILLHLYFHCLVMDIFRPFSRQPEPGQLRSFEASERQGDIDAVYRASVTQLKRLVLIYLTKFEASSYCFLFQTSLLYLFNALVREVKMYGFETRENEEWKFYLRLCLEGMSRLFRSFDVIKHLLKGMLSLAIGAEALDLQAASDIFDTIRQQAADTQNLAQQDKHKEKASSDPEDLPELRDGTFIVDLDLATVDPDAATLGALTAQFDDLTMHSGTSSRAEQHRATFQGQQRSGPSGARQDSDESTPKGVAKNRPDARPDAEYPIWEK</sequence>
<dbReference type="GO" id="GO:0000981">
    <property type="term" value="F:DNA-binding transcription factor activity, RNA polymerase II-specific"/>
    <property type="evidence" value="ECO:0007669"/>
    <property type="project" value="InterPro"/>
</dbReference>
<keyword evidence="1" id="KW-0479">Metal-binding</keyword>
<organism evidence="5 6">
    <name type="scientific">Coniochaeta pulveracea</name>
    <dbReference type="NCBI Taxonomy" id="177199"/>
    <lineage>
        <taxon>Eukaryota</taxon>
        <taxon>Fungi</taxon>
        <taxon>Dikarya</taxon>
        <taxon>Ascomycota</taxon>
        <taxon>Pezizomycotina</taxon>
        <taxon>Sordariomycetes</taxon>
        <taxon>Sordariomycetidae</taxon>
        <taxon>Coniochaetales</taxon>
        <taxon>Coniochaetaceae</taxon>
        <taxon>Coniochaeta</taxon>
    </lineage>
</organism>
<dbReference type="CDD" id="cd12148">
    <property type="entry name" value="fungal_TF_MHR"/>
    <property type="match status" value="1"/>
</dbReference>
<dbReference type="CDD" id="cd00067">
    <property type="entry name" value="GAL4"/>
    <property type="match status" value="1"/>
</dbReference>
<dbReference type="OrthoDB" id="10261408at2759"/>
<feature type="compositionally biased region" description="Basic and acidic residues" evidence="3">
    <location>
        <begin position="749"/>
        <end position="764"/>
    </location>
</feature>
<gene>
    <name evidence="5" type="ORF">DL546_004680</name>
</gene>
<dbReference type="AlphaFoldDB" id="A0A420Y1Z5"/>
<feature type="region of interest" description="Disordered" evidence="3">
    <location>
        <begin position="1"/>
        <end position="39"/>
    </location>
</feature>
<name>A0A420Y1Z5_9PEZI</name>
<dbReference type="SMART" id="SM00066">
    <property type="entry name" value="GAL4"/>
    <property type="match status" value="1"/>
</dbReference>
<dbReference type="GO" id="GO:0008270">
    <property type="term" value="F:zinc ion binding"/>
    <property type="evidence" value="ECO:0007669"/>
    <property type="project" value="InterPro"/>
</dbReference>
<feature type="domain" description="Zn(2)-C6 fungal-type" evidence="4">
    <location>
        <begin position="40"/>
        <end position="70"/>
    </location>
</feature>
<dbReference type="InterPro" id="IPR001138">
    <property type="entry name" value="Zn2Cys6_DnaBD"/>
</dbReference>
<dbReference type="EMBL" id="QVQW01000066">
    <property type="protein sequence ID" value="RKU41898.1"/>
    <property type="molecule type" value="Genomic_DNA"/>
</dbReference>
<evidence type="ECO:0000256" key="3">
    <source>
        <dbReference type="SAM" id="MobiDB-lite"/>
    </source>
</evidence>
<dbReference type="PANTHER" id="PTHR47256:SF1">
    <property type="entry name" value="ZN(II)2CYS6 TRANSCRIPTION FACTOR (EUROFUNG)"/>
    <property type="match status" value="1"/>
</dbReference>
<dbReference type="InterPro" id="IPR007219">
    <property type="entry name" value="XnlR_reg_dom"/>
</dbReference>
<feature type="region of interest" description="Disordered" evidence="3">
    <location>
        <begin position="104"/>
        <end position="150"/>
    </location>
</feature>
<dbReference type="Proteomes" id="UP000275385">
    <property type="component" value="Unassembled WGS sequence"/>
</dbReference>
<dbReference type="GO" id="GO:0006351">
    <property type="term" value="P:DNA-templated transcription"/>
    <property type="evidence" value="ECO:0007669"/>
    <property type="project" value="InterPro"/>
</dbReference>
<comment type="caution">
    <text evidence="5">The sequence shown here is derived from an EMBL/GenBank/DDBJ whole genome shotgun (WGS) entry which is preliminary data.</text>
</comment>
<feature type="compositionally biased region" description="Basic and acidic residues" evidence="3">
    <location>
        <begin position="658"/>
        <end position="674"/>
    </location>
</feature>
<evidence type="ECO:0000313" key="6">
    <source>
        <dbReference type="Proteomes" id="UP000275385"/>
    </source>
</evidence>
<dbReference type="InterPro" id="IPR036864">
    <property type="entry name" value="Zn2-C6_fun-type_DNA-bd_sf"/>
</dbReference>
<dbReference type="Pfam" id="PF00172">
    <property type="entry name" value="Zn_clus"/>
    <property type="match status" value="1"/>
</dbReference>
<evidence type="ECO:0000256" key="2">
    <source>
        <dbReference type="ARBA" id="ARBA00023242"/>
    </source>
</evidence>
<protein>
    <recommendedName>
        <fullName evidence="4">Zn(2)-C6 fungal-type domain-containing protein</fullName>
    </recommendedName>
</protein>
<accession>A0A420Y1Z5</accession>
<evidence type="ECO:0000256" key="1">
    <source>
        <dbReference type="ARBA" id="ARBA00022723"/>
    </source>
</evidence>
<dbReference type="PROSITE" id="PS50048">
    <property type="entry name" value="ZN2_CY6_FUNGAL_2"/>
    <property type="match status" value="1"/>
</dbReference>
<evidence type="ECO:0000313" key="5">
    <source>
        <dbReference type="EMBL" id="RKU41898.1"/>
    </source>
</evidence>
<dbReference type="Pfam" id="PF04082">
    <property type="entry name" value="Fungal_trans"/>
    <property type="match status" value="1"/>
</dbReference>
<dbReference type="Gene3D" id="4.10.240.10">
    <property type="entry name" value="Zn(2)-C6 fungal-type DNA-binding domain"/>
    <property type="match status" value="1"/>
</dbReference>